<dbReference type="GeneID" id="5483877"/>
<dbReference type="InParanoid" id="A7F038"/>
<evidence type="ECO:0000313" key="2">
    <source>
        <dbReference type="Proteomes" id="UP000001312"/>
    </source>
</evidence>
<proteinExistence type="predicted"/>
<organism evidence="1 2">
    <name type="scientific">Sclerotinia sclerotiorum (strain ATCC 18683 / 1980 / Ss-1)</name>
    <name type="common">White mold</name>
    <name type="synonym">Whetzelinia sclerotiorum</name>
    <dbReference type="NCBI Taxonomy" id="665079"/>
    <lineage>
        <taxon>Eukaryota</taxon>
        <taxon>Fungi</taxon>
        <taxon>Dikarya</taxon>
        <taxon>Ascomycota</taxon>
        <taxon>Pezizomycotina</taxon>
        <taxon>Leotiomycetes</taxon>
        <taxon>Helotiales</taxon>
        <taxon>Sclerotiniaceae</taxon>
        <taxon>Sclerotinia</taxon>
    </lineage>
</organism>
<dbReference type="Proteomes" id="UP000001312">
    <property type="component" value="Unassembled WGS sequence"/>
</dbReference>
<dbReference type="RefSeq" id="XP_001587715.1">
    <property type="nucleotide sequence ID" value="XM_001587665.1"/>
</dbReference>
<dbReference type="KEGG" id="ssl:SS1G_10955"/>
<accession>A7F038</accession>
<dbReference type="HOGENOM" id="CLU_2997861_0_0_1"/>
<keyword evidence="2" id="KW-1185">Reference proteome</keyword>
<dbReference type="EMBL" id="CH476637">
    <property type="protein sequence ID" value="EDN95080.1"/>
    <property type="molecule type" value="Genomic_DNA"/>
</dbReference>
<gene>
    <name evidence="1" type="ORF">SS1G_10955</name>
</gene>
<reference evidence="2" key="1">
    <citation type="journal article" date="2011" name="PLoS Genet.">
        <title>Genomic analysis of the necrotrophic fungal pathogens Sclerotinia sclerotiorum and Botrytis cinerea.</title>
        <authorList>
            <person name="Amselem J."/>
            <person name="Cuomo C.A."/>
            <person name="van Kan J.A."/>
            <person name="Viaud M."/>
            <person name="Benito E.P."/>
            <person name="Couloux A."/>
            <person name="Coutinho P.M."/>
            <person name="de Vries R.P."/>
            <person name="Dyer P.S."/>
            <person name="Fillinger S."/>
            <person name="Fournier E."/>
            <person name="Gout L."/>
            <person name="Hahn M."/>
            <person name="Kohn L."/>
            <person name="Lapalu N."/>
            <person name="Plummer K.M."/>
            <person name="Pradier J.M."/>
            <person name="Quevillon E."/>
            <person name="Sharon A."/>
            <person name="Simon A."/>
            <person name="ten Have A."/>
            <person name="Tudzynski B."/>
            <person name="Tudzynski P."/>
            <person name="Wincker P."/>
            <person name="Andrew M."/>
            <person name="Anthouard V."/>
            <person name="Beever R.E."/>
            <person name="Beffa R."/>
            <person name="Benoit I."/>
            <person name="Bouzid O."/>
            <person name="Brault B."/>
            <person name="Chen Z."/>
            <person name="Choquer M."/>
            <person name="Collemare J."/>
            <person name="Cotton P."/>
            <person name="Danchin E.G."/>
            <person name="Da Silva C."/>
            <person name="Gautier A."/>
            <person name="Giraud C."/>
            <person name="Giraud T."/>
            <person name="Gonzalez C."/>
            <person name="Grossetete S."/>
            <person name="Guldener U."/>
            <person name="Henrissat B."/>
            <person name="Howlett B.J."/>
            <person name="Kodira C."/>
            <person name="Kretschmer M."/>
            <person name="Lappartient A."/>
            <person name="Leroch M."/>
            <person name="Levis C."/>
            <person name="Mauceli E."/>
            <person name="Neuveglise C."/>
            <person name="Oeser B."/>
            <person name="Pearson M."/>
            <person name="Poulain J."/>
            <person name="Poussereau N."/>
            <person name="Quesneville H."/>
            <person name="Rascle C."/>
            <person name="Schumacher J."/>
            <person name="Segurens B."/>
            <person name="Sexton A."/>
            <person name="Silva E."/>
            <person name="Sirven C."/>
            <person name="Soanes D.M."/>
            <person name="Talbot N.J."/>
            <person name="Templeton M."/>
            <person name="Yandava C."/>
            <person name="Yarden O."/>
            <person name="Zeng Q."/>
            <person name="Rollins J.A."/>
            <person name="Lebrun M.H."/>
            <person name="Dickman M."/>
        </authorList>
    </citation>
    <scope>NUCLEOTIDE SEQUENCE [LARGE SCALE GENOMIC DNA]</scope>
    <source>
        <strain evidence="2">ATCC 18683 / 1980 / Ss-1</strain>
    </source>
</reference>
<sequence length="57" mass="6909">MTRLVESQNAEIALLRKQLADAQEYIRWRKNLRRKSYKDDYASAQLKNQKKRLKKKS</sequence>
<protein>
    <submittedName>
        <fullName evidence="1">Uncharacterized protein</fullName>
    </submittedName>
</protein>
<name>A7F038_SCLS1</name>
<evidence type="ECO:0000313" key="1">
    <source>
        <dbReference type="EMBL" id="EDN95080.1"/>
    </source>
</evidence>
<dbReference type="AlphaFoldDB" id="A7F038"/>